<dbReference type="InterPro" id="IPR029071">
    <property type="entry name" value="Ubiquitin-like_domsf"/>
</dbReference>
<feature type="compositionally biased region" description="Pro residues" evidence="1">
    <location>
        <begin position="231"/>
        <end position="240"/>
    </location>
</feature>
<feature type="compositionally biased region" description="Polar residues" evidence="1">
    <location>
        <begin position="1277"/>
        <end position="1289"/>
    </location>
</feature>
<dbReference type="InParanoid" id="A0A4Q1BVG4"/>
<evidence type="ECO:0008006" key="4">
    <source>
        <dbReference type="Google" id="ProtNLM"/>
    </source>
</evidence>
<feature type="region of interest" description="Disordered" evidence="1">
    <location>
        <begin position="656"/>
        <end position="704"/>
    </location>
</feature>
<feature type="compositionally biased region" description="Pro residues" evidence="1">
    <location>
        <begin position="488"/>
        <end position="500"/>
    </location>
</feature>
<dbReference type="Gene3D" id="2.30.29.30">
    <property type="entry name" value="Pleckstrin-homology domain (PH domain)/Phosphotyrosine-binding domain (PTB)"/>
    <property type="match status" value="1"/>
</dbReference>
<feature type="compositionally biased region" description="Low complexity" evidence="1">
    <location>
        <begin position="188"/>
        <end position="198"/>
    </location>
</feature>
<feature type="compositionally biased region" description="Polar residues" evidence="1">
    <location>
        <begin position="926"/>
        <end position="935"/>
    </location>
</feature>
<dbReference type="PANTHER" id="PTHR38700:SF1">
    <property type="entry name" value="PH DOMAIN-CONTAINING PROTEIN"/>
    <property type="match status" value="1"/>
</dbReference>
<feature type="compositionally biased region" description="Polar residues" evidence="1">
    <location>
        <begin position="676"/>
        <end position="704"/>
    </location>
</feature>
<evidence type="ECO:0000256" key="1">
    <source>
        <dbReference type="SAM" id="MobiDB-lite"/>
    </source>
</evidence>
<feature type="region of interest" description="Disordered" evidence="1">
    <location>
        <begin position="1277"/>
        <end position="1298"/>
    </location>
</feature>
<dbReference type="SUPFAM" id="SSF54236">
    <property type="entry name" value="Ubiquitin-like"/>
    <property type="match status" value="1"/>
</dbReference>
<feature type="region of interest" description="Disordered" evidence="1">
    <location>
        <begin position="310"/>
        <end position="352"/>
    </location>
</feature>
<dbReference type="Proteomes" id="UP000289152">
    <property type="component" value="Unassembled WGS sequence"/>
</dbReference>
<feature type="compositionally biased region" description="Low complexity" evidence="1">
    <location>
        <begin position="9"/>
        <end position="21"/>
    </location>
</feature>
<sequence>MNTYSYNRPFSPSSFSYQQQPQNIDDLVYRYSSELDRGAPTEGIYARDGIWDDDEEEAEQQQSKRASTSTFGRRKTSGVKGRTSGAMSSVTDSPPPIPTIVKEEGGWGWGRRLGTGDKEKSIKEKKSFSKLRGKGRRGELSVAVNLGDDSDRLPTSSSTLPRTLSPTTSMTIMTPPLPHEGDQSFQSTTTTTTMNTGTSGLRPKLNWKKSMSKIFRTKSSAALREDFNASTPPPPVPKLPQPKARPVGKPFASSTPPMPLHNSRMSNFNPRPYSPGSAFGGSLYSGIPSPMHRDIPYDPFASSLDLSSNTLAVSPTRPDSTRFSSIQQLDRPRLPRSSPSLRDLKNFLPGTSKGKLTKAKSLANIMGKDRGETLPASAPADTTEFFPPPVRPGLLRRITSMSLLDSMSMPHVNVRPSTSVPSVPVESPPLLPPNPPYFPPAYTMRSSSLPVNQPRAGPIAIPSSLPSPVVESPNSSLETSPESNAPLTPGPLAPLPPLPLPSATTTPLAMDGGSTISRSGSSPVLLPRSRSTSMTPRAPPTSSSFFDLYAQLGIWPSQEKSQRETSPGSVSRSGSRNLLVPPTITPPPALVEETSVDIQDEGLLTTPGDAPHLGLSGSTSAAFSSSSWEAAVGAFPLIEEDLNPSALQSMAFDSQTVGNDDLDSSSEYSDAPETVPISNLSENTRSGGLNESTSASNTQHAQSSFTSLAIRSQPVGASYQMSRHGTGSGGSSRNSSRSRKPKPDKGKYDGWASESSDEEDDAPLSKLHPEAAAAQAQRKQASRQRKAMRAAAIKSGISVDDRGRRTSQKAIGRNPGGETGWNGEGGIPADVLNQKLERLLLHQAAIASIPHPVDIRDVRNSSRSNQGHGSIVDGSVPHRRSATAPVTTTSAPIPHVGINPLERSQTQRYTSSSTHSYPYSQPLPTPTSSKYSSSICGGPLPSRPSTTSSSIDHHHYSQPRPLMPRKDSATSAASIRLPPMPPLMTRQNTSQSHPSEAKIDLSRSNTITTQSPRRGRSRAQSVSSNRHGMAGDENMIRTAANEPMPGTMSTASSSVGHGSMMTGRVMHVKAYVGDFDGKRLTLEIGTETTAREVIVVAQHGGDLPEPTLGNGWMVCEVFAELGCERPVREYENLQALMRGWDQGAKVNCFVFRSSPRASLTHFKSIPTTAPFLGSFVQYESKPGKWSKRWLETRGGEMFLAKNEKNKDEIHLSTSFFDIYNMTRPYPAPKPFVFVLKRVEPSASFENTNEYTHVFACDATLGDKLLRAMYDAKSFTLHRQPQPRNQSLNQRRPVHSPNQPLIKLEKDQSAFTGKGLLKI</sequence>
<dbReference type="PANTHER" id="PTHR38700">
    <property type="entry name" value="YALI0E22418P"/>
    <property type="match status" value="1"/>
</dbReference>
<feature type="region of interest" description="Disordered" evidence="1">
    <location>
        <begin position="716"/>
        <end position="825"/>
    </location>
</feature>
<keyword evidence="3" id="KW-1185">Reference proteome</keyword>
<feature type="compositionally biased region" description="Polar residues" evidence="1">
    <location>
        <begin position="564"/>
        <end position="576"/>
    </location>
</feature>
<feature type="compositionally biased region" description="Low complexity" evidence="1">
    <location>
        <begin position="882"/>
        <end position="892"/>
    </location>
</feature>
<dbReference type="VEuPathDB" id="FungiDB:TREMEDRAFT_57154"/>
<feature type="compositionally biased region" description="Low complexity" evidence="1">
    <location>
        <begin position="903"/>
        <end position="920"/>
    </location>
</feature>
<feature type="region of interest" description="Disordered" evidence="1">
    <location>
        <begin position="857"/>
        <end position="1032"/>
    </location>
</feature>
<feature type="compositionally biased region" description="Low complexity" evidence="1">
    <location>
        <begin position="153"/>
        <end position="174"/>
    </location>
</feature>
<dbReference type="Gene3D" id="3.10.20.90">
    <property type="entry name" value="Phosphatidylinositol 3-kinase Catalytic Subunit, Chain A, domain 1"/>
    <property type="match status" value="1"/>
</dbReference>
<reference evidence="2 3" key="1">
    <citation type="submission" date="2016-06" db="EMBL/GenBank/DDBJ databases">
        <title>Evolution of pathogenesis and genome organization in the Tremellales.</title>
        <authorList>
            <person name="Cuomo C."/>
            <person name="Litvintseva A."/>
            <person name="Heitman J."/>
            <person name="Chen Y."/>
            <person name="Sun S."/>
            <person name="Springer D."/>
            <person name="Dromer F."/>
            <person name="Young S."/>
            <person name="Zeng Q."/>
            <person name="Chapman S."/>
            <person name="Gujja S."/>
            <person name="Saif S."/>
            <person name="Birren B."/>
        </authorList>
    </citation>
    <scope>NUCLEOTIDE SEQUENCE [LARGE SCALE GENOMIC DNA]</scope>
    <source>
        <strain evidence="2 3">ATCC 28783</strain>
    </source>
</reference>
<feature type="compositionally biased region" description="Low complexity" evidence="1">
    <location>
        <begin position="462"/>
        <end position="478"/>
    </location>
</feature>
<dbReference type="STRING" id="5217.A0A4Q1BVG4"/>
<accession>A0A4Q1BVG4</accession>
<feature type="region of interest" description="Disordered" evidence="1">
    <location>
        <begin position="556"/>
        <end position="589"/>
    </location>
</feature>
<dbReference type="EMBL" id="SDIL01000003">
    <property type="protein sequence ID" value="RXK42119.1"/>
    <property type="molecule type" value="Genomic_DNA"/>
</dbReference>
<feature type="region of interest" description="Disordered" evidence="1">
    <location>
        <begin position="448"/>
        <end position="542"/>
    </location>
</feature>
<dbReference type="OrthoDB" id="43122at2759"/>
<gene>
    <name evidence="2" type="ORF">M231_00476</name>
</gene>
<proteinExistence type="predicted"/>
<feature type="region of interest" description="Disordered" evidence="1">
    <location>
        <begin position="1"/>
        <end position="21"/>
    </location>
</feature>
<organism evidence="2 3">
    <name type="scientific">Tremella mesenterica</name>
    <name type="common">Jelly fungus</name>
    <dbReference type="NCBI Taxonomy" id="5217"/>
    <lineage>
        <taxon>Eukaryota</taxon>
        <taxon>Fungi</taxon>
        <taxon>Dikarya</taxon>
        <taxon>Basidiomycota</taxon>
        <taxon>Agaricomycotina</taxon>
        <taxon>Tremellomycetes</taxon>
        <taxon>Tremellales</taxon>
        <taxon>Tremellaceae</taxon>
        <taxon>Tremella</taxon>
    </lineage>
</organism>
<feature type="region of interest" description="Disordered" evidence="1">
    <location>
        <begin position="38"/>
        <end position="204"/>
    </location>
</feature>
<feature type="compositionally biased region" description="Basic and acidic residues" evidence="1">
    <location>
        <begin position="114"/>
        <end position="127"/>
    </location>
</feature>
<feature type="compositionally biased region" description="Gly residues" evidence="1">
    <location>
        <begin position="814"/>
        <end position="825"/>
    </location>
</feature>
<evidence type="ECO:0000313" key="2">
    <source>
        <dbReference type="EMBL" id="RXK42119.1"/>
    </source>
</evidence>
<feature type="region of interest" description="Disordered" evidence="1">
    <location>
        <begin position="223"/>
        <end position="258"/>
    </location>
</feature>
<name>A0A4Q1BVG4_TREME</name>
<protein>
    <recommendedName>
        <fullName evidence="4">Ras-associating domain-containing protein</fullName>
    </recommendedName>
</protein>
<evidence type="ECO:0000313" key="3">
    <source>
        <dbReference type="Proteomes" id="UP000289152"/>
    </source>
</evidence>
<dbReference type="InterPro" id="IPR011993">
    <property type="entry name" value="PH-like_dom_sf"/>
</dbReference>
<feature type="compositionally biased region" description="Polar residues" evidence="1">
    <location>
        <begin position="310"/>
        <end position="328"/>
    </location>
</feature>
<feature type="compositionally biased region" description="Polar residues" evidence="1">
    <location>
        <begin position="1002"/>
        <end position="1026"/>
    </location>
</feature>
<feature type="compositionally biased region" description="Polar residues" evidence="1">
    <location>
        <begin position="529"/>
        <end position="542"/>
    </location>
</feature>
<feature type="compositionally biased region" description="Polar residues" evidence="1">
    <location>
        <begin position="985"/>
        <end position="994"/>
    </location>
</feature>
<comment type="caution">
    <text evidence="2">The sequence shown here is derived from an EMBL/GenBank/DDBJ whole genome shotgun (WGS) entry which is preliminary data.</text>
</comment>